<dbReference type="SUPFAM" id="SSF51905">
    <property type="entry name" value="FAD/NAD(P)-binding domain"/>
    <property type="match status" value="1"/>
</dbReference>
<dbReference type="EMBL" id="FZPC01000026">
    <property type="protein sequence ID" value="SNT42092.1"/>
    <property type="molecule type" value="Genomic_DNA"/>
</dbReference>
<keyword evidence="4" id="KW-0560">Oxidoreductase</keyword>
<evidence type="ECO:0000256" key="3">
    <source>
        <dbReference type="ARBA" id="ARBA00022827"/>
    </source>
</evidence>
<dbReference type="Proteomes" id="UP000198309">
    <property type="component" value="Unassembled WGS sequence"/>
</dbReference>
<gene>
    <name evidence="7" type="ORF">SAMN05216189_102038</name>
    <name evidence="8" type="ORF">SAMN06295949_12666</name>
</gene>
<dbReference type="InterPro" id="IPR036188">
    <property type="entry name" value="FAD/NAD-bd_sf"/>
</dbReference>
<comment type="cofactor">
    <cofactor evidence="1">
        <name>FAD</name>
        <dbReference type="ChEBI" id="CHEBI:57692"/>
    </cofactor>
</comment>
<evidence type="ECO:0000313" key="9">
    <source>
        <dbReference type="Proteomes" id="UP000198309"/>
    </source>
</evidence>
<dbReference type="Pfam" id="PF01266">
    <property type="entry name" value="DAO"/>
    <property type="match status" value="1"/>
</dbReference>
<sequence>MYDFIIIGGGIVGMSTAMQLTQVYPDAKILLLEKEAGPARHQTGHNSGVIHAGVYYTPGSLKAKFCLAGNKATKAFCDKHGIRYDECGKLLVATNELEMERMKALWERTAANGLERHWLSAGELREREPNIVGMGGIFVPSSGIVSYAEVTAAMGREFQAAGGEIRYDAEVTALDERADEVVVRTTDNEFRGRYLVTCSGLTADRIVRMLGLQPEFIICPFRGEYYLLPRQHNQIVNHLIYPIPDPSMPFLGVHLTRMIDGTVTVGPNAVLAMKREGYRKRDISLSDLFETLTTPGILKVLAKNLRPGLIEMKNSLFKGGYLKEVQKYCPSIVKADLTEYPAGVRAQAVSRDGKLIDDFLFVNTKRSVNVCNAPSPAATSSIPIGAYIVEKVREQVAAQGGNFAKAATPDITLDSNLRAAG</sequence>
<dbReference type="GO" id="GO:0005737">
    <property type="term" value="C:cytoplasm"/>
    <property type="evidence" value="ECO:0007669"/>
    <property type="project" value="TreeGrafter"/>
</dbReference>
<keyword evidence="9" id="KW-1185">Reference proteome</keyword>
<dbReference type="NCBIfam" id="NF008726">
    <property type="entry name" value="PRK11728.1"/>
    <property type="match status" value="1"/>
</dbReference>
<evidence type="ECO:0000259" key="6">
    <source>
        <dbReference type="Pfam" id="PF01266"/>
    </source>
</evidence>
<dbReference type="PANTHER" id="PTHR43104:SF2">
    <property type="entry name" value="L-2-HYDROXYGLUTARATE DEHYDROGENASE, MITOCHONDRIAL"/>
    <property type="match status" value="1"/>
</dbReference>
<dbReference type="Gene3D" id="3.30.9.10">
    <property type="entry name" value="D-Amino Acid Oxidase, subunit A, domain 2"/>
    <property type="match status" value="1"/>
</dbReference>
<dbReference type="RefSeq" id="WP_089393659.1">
    <property type="nucleotide sequence ID" value="NZ_FNEC01000020.1"/>
</dbReference>
<keyword evidence="2" id="KW-0285">Flavoprotein</keyword>
<evidence type="ECO:0000256" key="1">
    <source>
        <dbReference type="ARBA" id="ARBA00001974"/>
    </source>
</evidence>
<organism evidence="7 10">
    <name type="scientific">Pseudomonas delhiensis</name>
    <dbReference type="NCBI Taxonomy" id="366289"/>
    <lineage>
        <taxon>Bacteria</taxon>
        <taxon>Pseudomonadati</taxon>
        <taxon>Pseudomonadota</taxon>
        <taxon>Gammaproteobacteria</taxon>
        <taxon>Pseudomonadales</taxon>
        <taxon>Pseudomonadaceae</taxon>
        <taxon>Pseudomonas</taxon>
    </lineage>
</organism>
<dbReference type="EMBL" id="FNEC01000020">
    <property type="protein sequence ID" value="SDJ63831.1"/>
    <property type="molecule type" value="Genomic_DNA"/>
</dbReference>
<evidence type="ECO:0000256" key="5">
    <source>
        <dbReference type="ARBA" id="ARBA00037941"/>
    </source>
</evidence>
<proteinExistence type="inferred from homology"/>
<evidence type="ECO:0000256" key="2">
    <source>
        <dbReference type="ARBA" id="ARBA00022630"/>
    </source>
</evidence>
<evidence type="ECO:0000313" key="8">
    <source>
        <dbReference type="EMBL" id="SNT42092.1"/>
    </source>
</evidence>
<reference evidence="8 9" key="2">
    <citation type="submission" date="2017-06" db="EMBL/GenBank/DDBJ databases">
        <authorList>
            <person name="Varghese N."/>
            <person name="Submissions S."/>
        </authorList>
    </citation>
    <scope>NUCLEOTIDE SEQUENCE [LARGE SCALE GENOMIC DNA]</scope>
    <source>
        <strain evidence="8 9">RLD-1</strain>
    </source>
</reference>
<name>A0A239MJ42_9PSED</name>
<evidence type="ECO:0000313" key="7">
    <source>
        <dbReference type="EMBL" id="SDJ63831.1"/>
    </source>
</evidence>
<dbReference type="Proteomes" id="UP000199693">
    <property type="component" value="Unassembled WGS sequence"/>
</dbReference>
<evidence type="ECO:0000256" key="4">
    <source>
        <dbReference type="ARBA" id="ARBA00023002"/>
    </source>
</evidence>
<dbReference type="Gene3D" id="3.50.50.60">
    <property type="entry name" value="FAD/NAD(P)-binding domain"/>
    <property type="match status" value="1"/>
</dbReference>
<dbReference type="InterPro" id="IPR006076">
    <property type="entry name" value="FAD-dep_OxRdtase"/>
</dbReference>
<comment type="similarity">
    <text evidence="5">Belongs to the L2HGDH family.</text>
</comment>
<evidence type="ECO:0000313" key="10">
    <source>
        <dbReference type="Proteomes" id="UP000199693"/>
    </source>
</evidence>
<accession>A0A239MJ42</accession>
<keyword evidence="3" id="KW-0274">FAD</keyword>
<dbReference type="AlphaFoldDB" id="A0A239MJ42"/>
<reference evidence="7 10" key="1">
    <citation type="submission" date="2016-10" db="EMBL/GenBank/DDBJ databases">
        <authorList>
            <person name="de Groot N.N."/>
        </authorList>
    </citation>
    <scope>NUCLEOTIDE SEQUENCE [LARGE SCALE GENOMIC DNA]</scope>
    <source>
        <strain evidence="7 10">CCM 7361</strain>
    </source>
</reference>
<dbReference type="GO" id="GO:0047545">
    <property type="term" value="F:(S)-2-hydroxyglutarate dehydrogenase activity"/>
    <property type="evidence" value="ECO:0007669"/>
    <property type="project" value="TreeGrafter"/>
</dbReference>
<protein>
    <submittedName>
        <fullName evidence="7">L-2-hydroxyglutarate oxidase</fullName>
    </submittedName>
</protein>
<dbReference type="PANTHER" id="PTHR43104">
    <property type="entry name" value="L-2-HYDROXYGLUTARATE DEHYDROGENASE, MITOCHONDRIAL"/>
    <property type="match status" value="1"/>
</dbReference>
<feature type="domain" description="FAD dependent oxidoreductase" evidence="6">
    <location>
        <begin position="3"/>
        <end position="390"/>
    </location>
</feature>